<dbReference type="InterPro" id="IPR032710">
    <property type="entry name" value="NTF2-like_dom_sf"/>
</dbReference>
<keyword evidence="2" id="KW-1185">Reference proteome</keyword>
<dbReference type="Proteomes" id="UP000481360">
    <property type="component" value="Unassembled WGS sequence"/>
</dbReference>
<accession>A0A7C9RYE5</accession>
<evidence type="ECO:0000313" key="1">
    <source>
        <dbReference type="EMBL" id="NGY66285.1"/>
    </source>
</evidence>
<comment type="caution">
    <text evidence="1">The sequence shown here is derived from an EMBL/GenBank/DDBJ whole genome shotgun (WGS) entry which is preliminary data.</text>
</comment>
<proteinExistence type="predicted"/>
<dbReference type="SUPFAM" id="SSF54427">
    <property type="entry name" value="NTF2-like"/>
    <property type="match status" value="1"/>
</dbReference>
<sequence>MDRVVRDAVAAAERRGWDVLKPLLHPYLHWTEGGVTIRGRTKVLAHLATASPAGPPDSYELRDGQISRWVTVR</sequence>
<gene>
    <name evidence="1" type="ORF">G7043_46105</name>
</gene>
<dbReference type="AlphaFoldDB" id="A0A7C9RYE5"/>
<name>A0A7C9RYE5_9PSEU</name>
<protein>
    <submittedName>
        <fullName evidence="1">Nuclear transport factor 2 family protein</fullName>
    </submittedName>
</protein>
<organism evidence="1 2">
    <name type="scientific">Lentzea alba</name>
    <dbReference type="NCBI Taxonomy" id="2714351"/>
    <lineage>
        <taxon>Bacteria</taxon>
        <taxon>Bacillati</taxon>
        <taxon>Actinomycetota</taxon>
        <taxon>Actinomycetes</taxon>
        <taxon>Pseudonocardiales</taxon>
        <taxon>Pseudonocardiaceae</taxon>
        <taxon>Lentzea</taxon>
    </lineage>
</organism>
<dbReference type="EMBL" id="JAAMPJ010000021">
    <property type="protein sequence ID" value="NGY66285.1"/>
    <property type="molecule type" value="Genomic_DNA"/>
</dbReference>
<reference evidence="1 2" key="1">
    <citation type="submission" date="2020-03" db="EMBL/GenBank/DDBJ databases">
        <title>Isolation and identification of active actinomycetes.</title>
        <authorList>
            <person name="Sun X."/>
        </authorList>
    </citation>
    <scope>NUCLEOTIDE SEQUENCE [LARGE SCALE GENOMIC DNA]</scope>
    <source>
        <strain evidence="1 2">NEAU-D13</strain>
    </source>
</reference>
<evidence type="ECO:0000313" key="2">
    <source>
        <dbReference type="Proteomes" id="UP000481360"/>
    </source>
</evidence>
<dbReference type="RefSeq" id="WP_166055888.1">
    <property type="nucleotide sequence ID" value="NZ_JAAMPJ010000021.1"/>
</dbReference>